<dbReference type="AlphaFoldDB" id="A0AAW2CEX0"/>
<dbReference type="Pfam" id="PF13456">
    <property type="entry name" value="RVT_3"/>
    <property type="match status" value="1"/>
</dbReference>
<protein>
    <recommendedName>
        <fullName evidence="1">RNase H type-1 domain-containing protein</fullName>
    </recommendedName>
</protein>
<reference evidence="2 3" key="1">
    <citation type="submission" date="2024-01" db="EMBL/GenBank/DDBJ databases">
        <title>A telomere-to-telomere, gap-free genome of sweet tea (Lithocarpus litseifolius).</title>
        <authorList>
            <person name="Zhou J."/>
        </authorList>
    </citation>
    <scope>NUCLEOTIDE SEQUENCE [LARGE SCALE GENOMIC DNA]</scope>
    <source>
        <strain evidence="2">Zhou-2022a</strain>
        <tissue evidence="2">Leaf</tissue>
    </source>
</reference>
<proteinExistence type="predicted"/>
<keyword evidence="3" id="KW-1185">Reference proteome</keyword>
<dbReference type="GO" id="GO:0003676">
    <property type="term" value="F:nucleic acid binding"/>
    <property type="evidence" value="ECO:0007669"/>
    <property type="project" value="InterPro"/>
</dbReference>
<dbReference type="PANTHER" id="PTHR47723">
    <property type="entry name" value="OS05G0353850 PROTEIN"/>
    <property type="match status" value="1"/>
</dbReference>
<dbReference type="Gene3D" id="3.30.420.10">
    <property type="entry name" value="Ribonuclease H-like superfamily/Ribonuclease H"/>
    <property type="match status" value="1"/>
</dbReference>
<accession>A0AAW2CEX0</accession>
<evidence type="ECO:0000259" key="1">
    <source>
        <dbReference type="Pfam" id="PF13456"/>
    </source>
</evidence>
<dbReference type="InterPro" id="IPR044730">
    <property type="entry name" value="RNase_H-like_dom_plant"/>
</dbReference>
<dbReference type="Proteomes" id="UP001459277">
    <property type="component" value="Unassembled WGS sequence"/>
</dbReference>
<evidence type="ECO:0000313" key="3">
    <source>
        <dbReference type="Proteomes" id="UP001459277"/>
    </source>
</evidence>
<sequence length="98" mass="11027">MEFAKEISALDCIFEGDAKVLIKAIGKKDVSHPEYGHVIKDILVLGRDFHFSSFNHVKRSGNQVAHHLARRSKSGCELQVWFDTTPKDIAPLVVHDVM</sequence>
<dbReference type="PANTHER" id="PTHR47723:SF21">
    <property type="entry name" value="POLYNUCLEOTIDYL TRANSFERASE, RIBONUCLEASE H-LIKE SUPERFAMILY PROTEIN"/>
    <property type="match status" value="1"/>
</dbReference>
<dbReference type="CDD" id="cd06222">
    <property type="entry name" value="RNase_H_like"/>
    <property type="match status" value="1"/>
</dbReference>
<dbReference type="InterPro" id="IPR053151">
    <property type="entry name" value="RNase_H-like"/>
</dbReference>
<organism evidence="2 3">
    <name type="scientific">Lithocarpus litseifolius</name>
    <dbReference type="NCBI Taxonomy" id="425828"/>
    <lineage>
        <taxon>Eukaryota</taxon>
        <taxon>Viridiplantae</taxon>
        <taxon>Streptophyta</taxon>
        <taxon>Embryophyta</taxon>
        <taxon>Tracheophyta</taxon>
        <taxon>Spermatophyta</taxon>
        <taxon>Magnoliopsida</taxon>
        <taxon>eudicotyledons</taxon>
        <taxon>Gunneridae</taxon>
        <taxon>Pentapetalae</taxon>
        <taxon>rosids</taxon>
        <taxon>fabids</taxon>
        <taxon>Fagales</taxon>
        <taxon>Fagaceae</taxon>
        <taxon>Lithocarpus</taxon>
    </lineage>
</organism>
<dbReference type="GO" id="GO:0004523">
    <property type="term" value="F:RNA-DNA hybrid ribonuclease activity"/>
    <property type="evidence" value="ECO:0007669"/>
    <property type="project" value="InterPro"/>
</dbReference>
<name>A0AAW2CEX0_9ROSI</name>
<gene>
    <name evidence="2" type="ORF">SO802_021313</name>
</gene>
<evidence type="ECO:0000313" key="2">
    <source>
        <dbReference type="EMBL" id="KAK9996627.1"/>
    </source>
</evidence>
<dbReference type="InterPro" id="IPR036397">
    <property type="entry name" value="RNaseH_sf"/>
</dbReference>
<dbReference type="EMBL" id="JAZDWU010000007">
    <property type="protein sequence ID" value="KAK9996627.1"/>
    <property type="molecule type" value="Genomic_DNA"/>
</dbReference>
<dbReference type="InterPro" id="IPR002156">
    <property type="entry name" value="RNaseH_domain"/>
</dbReference>
<feature type="domain" description="RNase H type-1" evidence="1">
    <location>
        <begin position="3"/>
        <end position="71"/>
    </location>
</feature>
<comment type="caution">
    <text evidence="2">The sequence shown here is derived from an EMBL/GenBank/DDBJ whole genome shotgun (WGS) entry which is preliminary data.</text>
</comment>